<organism evidence="2 3">
    <name type="scientific">Candidatus Gallacutalibacter pullicola</name>
    <dbReference type="NCBI Taxonomy" id="2840830"/>
    <lineage>
        <taxon>Bacteria</taxon>
        <taxon>Bacillati</taxon>
        <taxon>Bacillota</taxon>
        <taxon>Clostridia</taxon>
        <taxon>Eubacteriales</taxon>
        <taxon>Candidatus Gallacutalibacter</taxon>
    </lineage>
</organism>
<dbReference type="PANTHER" id="PTHR43316:SF3">
    <property type="entry name" value="HALOACID DEHALOGENASE, TYPE II (AFU_ORTHOLOGUE AFUA_2G07750)-RELATED"/>
    <property type="match status" value="1"/>
</dbReference>
<dbReference type="InterPro" id="IPR036412">
    <property type="entry name" value="HAD-like_sf"/>
</dbReference>
<dbReference type="AlphaFoldDB" id="A0A9D1DS03"/>
<dbReference type="GO" id="GO:0016787">
    <property type="term" value="F:hydrolase activity"/>
    <property type="evidence" value="ECO:0007669"/>
    <property type="project" value="UniProtKB-KW"/>
</dbReference>
<dbReference type="Gene3D" id="1.10.150.240">
    <property type="entry name" value="Putative phosphatase, domain 2"/>
    <property type="match status" value="1"/>
</dbReference>
<dbReference type="Gene3D" id="3.40.50.1000">
    <property type="entry name" value="HAD superfamily/HAD-like"/>
    <property type="match status" value="1"/>
</dbReference>
<dbReference type="SUPFAM" id="SSF56784">
    <property type="entry name" value="HAD-like"/>
    <property type="match status" value="1"/>
</dbReference>
<dbReference type="SFLD" id="SFLDS00003">
    <property type="entry name" value="Haloacid_Dehalogenase"/>
    <property type="match status" value="1"/>
</dbReference>
<dbReference type="SFLD" id="SFLDG01129">
    <property type="entry name" value="C1.5:_HAD__Beta-PGM__Phosphata"/>
    <property type="match status" value="1"/>
</dbReference>
<accession>A0A9D1DS03</accession>
<reference evidence="2" key="1">
    <citation type="submission" date="2020-10" db="EMBL/GenBank/DDBJ databases">
        <authorList>
            <person name="Gilroy R."/>
        </authorList>
    </citation>
    <scope>NUCLEOTIDE SEQUENCE</scope>
    <source>
        <strain evidence="2">ChiSjej1B19-7085</strain>
    </source>
</reference>
<protein>
    <submittedName>
        <fullName evidence="2">HAD family hydrolase</fullName>
    </submittedName>
</protein>
<dbReference type="PANTHER" id="PTHR43316">
    <property type="entry name" value="HYDROLASE, HALOACID DELAHOGENASE-RELATED"/>
    <property type="match status" value="1"/>
</dbReference>
<evidence type="ECO:0000256" key="1">
    <source>
        <dbReference type="ARBA" id="ARBA00022801"/>
    </source>
</evidence>
<proteinExistence type="predicted"/>
<dbReference type="Pfam" id="PF00702">
    <property type="entry name" value="Hydrolase"/>
    <property type="match status" value="1"/>
</dbReference>
<comment type="caution">
    <text evidence="2">The sequence shown here is derived from an EMBL/GenBank/DDBJ whole genome shotgun (WGS) entry which is preliminary data.</text>
</comment>
<evidence type="ECO:0000313" key="2">
    <source>
        <dbReference type="EMBL" id="HIR57799.1"/>
    </source>
</evidence>
<reference evidence="2" key="2">
    <citation type="journal article" date="2021" name="PeerJ">
        <title>Extensive microbial diversity within the chicken gut microbiome revealed by metagenomics and culture.</title>
        <authorList>
            <person name="Gilroy R."/>
            <person name="Ravi A."/>
            <person name="Getino M."/>
            <person name="Pursley I."/>
            <person name="Horton D.L."/>
            <person name="Alikhan N.F."/>
            <person name="Baker D."/>
            <person name="Gharbi K."/>
            <person name="Hall N."/>
            <person name="Watson M."/>
            <person name="Adriaenssens E.M."/>
            <person name="Foster-Nyarko E."/>
            <person name="Jarju S."/>
            <person name="Secka A."/>
            <person name="Antonio M."/>
            <person name="Oren A."/>
            <person name="Chaudhuri R.R."/>
            <person name="La Ragione R."/>
            <person name="Hildebrand F."/>
            <person name="Pallen M.J."/>
        </authorList>
    </citation>
    <scope>NUCLEOTIDE SEQUENCE</scope>
    <source>
        <strain evidence="2">ChiSjej1B19-7085</strain>
    </source>
</reference>
<dbReference type="EMBL" id="DVHF01000106">
    <property type="protein sequence ID" value="HIR57799.1"/>
    <property type="molecule type" value="Genomic_DNA"/>
</dbReference>
<evidence type="ECO:0000313" key="3">
    <source>
        <dbReference type="Proteomes" id="UP000886785"/>
    </source>
</evidence>
<dbReference type="Proteomes" id="UP000886785">
    <property type="component" value="Unassembled WGS sequence"/>
</dbReference>
<name>A0A9D1DS03_9FIRM</name>
<sequence length="238" mass="27147">MIKNIFWDLDGTLLPMDQDNFTKAYFKCLAVKMEPYGYEPKKLIDGIWAGTAAMVKNDGSCTNEEAFWKCAAGIFGDRVLRDRPLFDEFYRVEFQQAAKACGYNPQARQTVEELNRRGFRQILATNPIFPGVATESRIRWAGLDPDDFEHYTTYENTGFCKPNPAYYQDLLERLGCRPEESLMVGNDVDEDMIASGAVGMKVFLLTDCLLNRKNTDISVFARGSFDDLLQYLEQKTAE</sequence>
<dbReference type="InterPro" id="IPR006439">
    <property type="entry name" value="HAD-SF_hydro_IA"/>
</dbReference>
<dbReference type="PRINTS" id="PR00413">
    <property type="entry name" value="HADHALOGNASE"/>
</dbReference>
<dbReference type="InterPro" id="IPR023198">
    <property type="entry name" value="PGP-like_dom2"/>
</dbReference>
<keyword evidence="1 2" id="KW-0378">Hydrolase</keyword>
<dbReference type="InterPro" id="IPR051540">
    <property type="entry name" value="S-2-haloacid_dehalogenase"/>
</dbReference>
<dbReference type="InterPro" id="IPR023214">
    <property type="entry name" value="HAD_sf"/>
</dbReference>
<gene>
    <name evidence="2" type="ORF">IAA54_09015</name>
</gene>